<dbReference type="NCBIfam" id="NF008285">
    <property type="entry name" value="PRK11063.1"/>
    <property type="match status" value="1"/>
</dbReference>
<dbReference type="GO" id="GO:0016020">
    <property type="term" value="C:membrane"/>
    <property type="evidence" value="ECO:0007669"/>
    <property type="project" value="UniProtKB-SubCell"/>
</dbReference>
<evidence type="ECO:0000256" key="6">
    <source>
        <dbReference type="PIRNR" id="PIRNR002854"/>
    </source>
</evidence>
<keyword evidence="9" id="KW-1185">Reference proteome</keyword>
<evidence type="ECO:0000256" key="1">
    <source>
        <dbReference type="ARBA" id="ARBA00004635"/>
    </source>
</evidence>
<dbReference type="Gene3D" id="3.40.190.10">
    <property type="entry name" value="Periplasmic binding protein-like II"/>
    <property type="match status" value="2"/>
</dbReference>
<dbReference type="SUPFAM" id="SSF53850">
    <property type="entry name" value="Periplasmic binding protein-like II"/>
    <property type="match status" value="1"/>
</dbReference>
<feature type="transmembrane region" description="Helical" evidence="7">
    <location>
        <begin position="6"/>
        <end position="24"/>
    </location>
</feature>
<evidence type="ECO:0000313" key="8">
    <source>
        <dbReference type="EMBL" id="TFD97214.1"/>
    </source>
</evidence>
<dbReference type="PANTHER" id="PTHR30429:SF1">
    <property type="entry name" value="D-METHIONINE-BINDING LIPOPROTEIN METQ-RELATED"/>
    <property type="match status" value="1"/>
</dbReference>
<accession>A0A4Y8L4X3</accession>
<dbReference type="InterPro" id="IPR004872">
    <property type="entry name" value="Lipoprotein_NlpA"/>
</dbReference>
<comment type="similarity">
    <text evidence="6">Belongs to the nlpA lipoprotein family.</text>
</comment>
<comment type="caution">
    <text evidence="8">The sequence shown here is derived from an EMBL/GenBank/DDBJ whole genome shotgun (WGS) entry which is preliminary data.</text>
</comment>
<gene>
    <name evidence="8" type="ORF">E2605_05970</name>
</gene>
<dbReference type="RefSeq" id="WP_134435811.1">
    <property type="nucleotide sequence ID" value="NZ_SOML01000003.1"/>
</dbReference>
<dbReference type="OrthoDB" id="9812878at2"/>
<evidence type="ECO:0000313" key="9">
    <source>
        <dbReference type="Proteomes" id="UP000297861"/>
    </source>
</evidence>
<dbReference type="EMBL" id="SOML01000003">
    <property type="protein sequence ID" value="TFD97214.1"/>
    <property type="molecule type" value="Genomic_DNA"/>
</dbReference>
<keyword evidence="3 7" id="KW-0472">Membrane</keyword>
<dbReference type="Pfam" id="PF03180">
    <property type="entry name" value="Lipoprotein_9"/>
    <property type="match status" value="1"/>
</dbReference>
<keyword evidence="5 6" id="KW-0449">Lipoprotein</keyword>
<dbReference type="PANTHER" id="PTHR30429">
    <property type="entry name" value="D-METHIONINE-BINDING LIPOPROTEIN METQ"/>
    <property type="match status" value="1"/>
</dbReference>
<keyword evidence="2" id="KW-0732">Signal</keyword>
<sequence>MKTKIFILISVVCFAVLCTVFISGRKRKNDPDFIRVAVVLGPEYIVAKTAQKVAKERYNLDVELVTLTDYVVPNTLLDQGDVDLNAFQHVPYLENQVKERGYKLAVVGNTFVYPLAGYSKKIKSLSELKDGNTIVIPNDLTNGGRALLLMQKYGLIRLKDNVGLVPTVSDIVNNPHNYRILELEAPQLPRVLDDRKVVVAIINNTYAAGAGLTLADGIFVEDKDSPYVNVIVAREDNKNEDKVKRFVRAFQSDEVAATADREFKGGAVKGW</sequence>
<organism evidence="8 9">
    <name type="scientific">Dysgonomonas capnocytophagoides</name>
    <dbReference type="NCBI Taxonomy" id="45254"/>
    <lineage>
        <taxon>Bacteria</taxon>
        <taxon>Pseudomonadati</taxon>
        <taxon>Bacteroidota</taxon>
        <taxon>Bacteroidia</taxon>
        <taxon>Bacteroidales</taxon>
        <taxon>Dysgonomonadaceae</taxon>
        <taxon>Dysgonomonas</taxon>
    </lineage>
</organism>
<evidence type="ECO:0000256" key="3">
    <source>
        <dbReference type="ARBA" id="ARBA00023136"/>
    </source>
</evidence>
<protein>
    <recommendedName>
        <fullName evidence="6">Lipoprotein</fullName>
    </recommendedName>
</protein>
<keyword evidence="7" id="KW-1133">Transmembrane helix</keyword>
<dbReference type="Proteomes" id="UP000297861">
    <property type="component" value="Unassembled WGS sequence"/>
</dbReference>
<evidence type="ECO:0000256" key="5">
    <source>
        <dbReference type="ARBA" id="ARBA00023288"/>
    </source>
</evidence>
<dbReference type="NCBIfam" id="TIGR00363">
    <property type="entry name" value="MetQ/NlpA family lipoprotein"/>
    <property type="match status" value="1"/>
</dbReference>
<evidence type="ECO:0000256" key="2">
    <source>
        <dbReference type="ARBA" id="ARBA00022729"/>
    </source>
</evidence>
<dbReference type="CDD" id="cd13598">
    <property type="entry name" value="PBP2_lipoprotein_IlpA_like"/>
    <property type="match status" value="1"/>
</dbReference>
<dbReference type="AlphaFoldDB" id="A0A4Y8L4X3"/>
<keyword evidence="7" id="KW-0812">Transmembrane</keyword>
<evidence type="ECO:0000256" key="7">
    <source>
        <dbReference type="SAM" id="Phobius"/>
    </source>
</evidence>
<evidence type="ECO:0000256" key="4">
    <source>
        <dbReference type="ARBA" id="ARBA00023139"/>
    </source>
</evidence>
<comment type="subcellular location">
    <subcellularLocation>
        <location evidence="1">Membrane</location>
        <topology evidence="1">Lipid-anchor</topology>
    </subcellularLocation>
</comment>
<keyword evidence="4" id="KW-0564">Palmitate</keyword>
<dbReference type="PIRSF" id="PIRSF002854">
    <property type="entry name" value="MetQ"/>
    <property type="match status" value="1"/>
</dbReference>
<proteinExistence type="inferred from homology"/>
<dbReference type="STRING" id="1121485.GCA_000426485_01220"/>
<reference evidence="8 9" key="1">
    <citation type="submission" date="2019-03" db="EMBL/GenBank/DDBJ databases">
        <title>San Antonio Military Medical Center submission to MRSN (WRAIR), pending publication.</title>
        <authorList>
            <person name="Blyth D.M."/>
            <person name="Mccarthy S.L."/>
            <person name="Schall S.E."/>
            <person name="Stam J.A."/>
            <person name="Ong A.C."/>
            <person name="Mcgann P.T."/>
        </authorList>
    </citation>
    <scope>NUCLEOTIDE SEQUENCE [LARGE SCALE GENOMIC DNA]</scope>
    <source>
        <strain evidence="8 9">MRSN571793</strain>
    </source>
</reference>
<name>A0A4Y8L4X3_9BACT</name>